<dbReference type="KEGG" id="mng:MNEG_5297"/>
<proteinExistence type="predicted"/>
<evidence type="ECO:0000256" key="1">
    <source>
        <dbReference type="SAM" id="MobiDB-lite"/>
    </source>
</evidence>
<sequence length="526" mass="53607">MVRRFWPGDPAPAFVDVRAACGSINLTGGWQRCRLVGGGRGAGFAELRGLNLSSCAGRTISGFTKSHWGLTIKVCPAGAPLRRSAAPAAPAGRPALPAPMRVEEGSLVHRALVAGGQPVLVVQHASAKTPQRPPASSAAAHPLASMTLRPREGRRRLGCSNYQAQVAARCVHTAAVRSSRPSAPGFQGGGGGGQRGESSPPVKRLQRGPHEWSRAPAVEDAGTLDSEAAARTAWRAATRAARNARAAAREREQEPQAREEARAAERRQPAAQRKAKAAAVLAKSAAAQDAGQGRQDELQVPEQPVKRPHGQPCKTPPGFPMAAAAGGAAPSIGHSPSSAGKATSVQGSGQGSAARHSSSGGDAGCGSGGGTPSRGVDACAAPATGAAALLNPATGAAVQALPAAQQSHEQRQAGRAGQGEGQGHGAVLQQPESGGDEQQQAVLQLPDASQLWQAYGALARLGLELGAGLDLLEALDRGARRAEGDADAERAFLLVYYRPVQMAARAGRDAARRAFEGLARGMGGGA</sequence>
<gene>
    <name evidence="2" type="ORF">MNEG_5297</name>
</gene>
<organism evidence="2 3">
    <name type="scientific">Monoraphidium neglectum</name>
    <dbReference type="NCBI Taxonomy" id="145388"/>
    <lineage>
        <taxon>Eukaryota</taxon>
        <taxon>Viridiplantae</taxon>
        <taxon>Chlorophyta</taxon>
        <taxon>core chlorophytes</taxon>
        <taxon>Chlorophyceae</taxon>
        <taxon>CS clade</taxon>
        <taxon>Sphaeropleales</taxon>
        <taxon>Selenastraceae</taxon>
        <taxon>Monoraphidium</taxon>
    </lineage>
</organism>
<feature type="region of interest" description="Disordered" evidence="1">
    <location>
        <begin position="400"/>
        <end position="440"/>
    </location>
</feature>
<dbReference type="EMBL" id="KK101000">
    <property type="protein sequence ID" value="KIZ02661.1"/>
    <property type="molecule type" value="Genomic_DNA"/>
</dbReference>
<feature type="compositionally biased region" description="Low complexity" evidence="1">
    <location>
        <begin position="227"/>
        <end position="246"/>
    </location>
</feature>
<evidence type="ECO:0000313" key="2">
    <source>
        <dbReference type="EMBL" id="KIZ02661.1"/>
    </source>
</evidence>
<reference evidence="2 3" key="1">
    <citation type="journal article" date="2013" name="BMC Genomics">
        <title>Reconstruction of the lipid metabolism for the microalga Monoraphidium neglectum from its genome sequence reveals characteristics suitable for biofuel production.</title>
        <authorList>
            <person name="Bogen C."/>
            <person name="Al-Dilaimi A."/>
            <person name="Albersmeier A."/>
            <person name="Wichmann J."/>
            <person name="Grundmann M."/>
            <person name="Rupp O."/>
            <person name="Lauersen K.J."/>
            <person name="Blifernez-Klassen O."/>
            <person name="Kalinowski J."/>
            <person name="Goesmann A."/>
            <person name="Mussgnug J.H."/>
            <person name="Kruse O."/>
        </authorList>
    </citation>
    <scope>NUCLEOTIDE SEQUENCE [LARGE SCALE GENOMIC DNA]</scope>
    <source>
        <strain evidence="2 3">SAG 48.87</strain>
    </source>
</reference>
<feature type="region of interest" description="Disordered" evidence="1">
    <location>
        <begin position="175"/>
        <end position="371"/>
    </location>
</feature>
<accession>A0A0D2NB02</accession>
<feature type="compositionally biased region" description="Low complexity" evidence="1">
    <location>
        <begin position="134"/>
        <end position="145"/>
    </location>
</feature>
<feature type="compositionally biased region" description="Low complexity" evidence="1">
    <location>
        <begin position="269"/>
        <end position="293"/>
    </location>
</feature>
<feature type="compositionally biased region" description="Polar residues" evidence="1">
    <location>
        <begin position="430"/>
        <end position="440"/>
    </location>
</feature>
<feature type="compositionally biased region" description="Low complexity" evidence="1">
    <location>
        <begin position="320"/>
        <end position="340"/>
    </location>
</feature>
<dbReference type="AlphaFoldDB" id="A0A0D2NB02"/>
<evidence type="ECO:0000313" key="3">
    <source>
        <dbReference type="Proteomes" id="UP000054498"/>
    </source>
</evidence>
<dbReference type="GeneID" id="25738174"/>
<protein>
    <submittedName>
        <fullName evidence="2">Uncharacterized protein</fullName>
    </submittedName>
</protein>
<keyword evidence="3" id="KW-1185">Reference proteome</keyword>
<name>A0A0D2NB02_9CHLO</name>
<dbReference type="STRING" id="145388.A0A0D2NB02"/>
<feature type="compositionally biased region" description="Basic and acidic residues" evidence="1">
    <location>
        <begin position="247"/>
        <end position="268"/>
    </location>
</feature>
<dbReference type="Proteomes" id="UP000054498">
    <property type="component" value="Unassembled WGS sequence"/>
</dbReference>
<feature type="compositionally biased region" description="Gly residues" evidence="1">
    <location>
        <begin position="361"/>
        <end position="371"/>
    </location>
</feature>
<feature type="region of interest" description="Disordered" evidence="1">
    <location>
        <begin position="128"/>
        <end position="156"/>
    </location>
</feature>
<feature type="compositionally biased region" description="Gly residues" evidence="1">
    <location>
        <begin position="186"/>
        <end position="195"/>
    </location>
</feature>
<dbReference type="RefSeq" id="XP_013901680.1">
    <property type="nucleotide sequence ID" value="XM_014046226.1"/>
</dbReference>